<gene>
    <name evidence="9" type="ORF">TWF970_003740</name>
</gene>
<dbReference type="GO" id="GO:0005783">
    <property type="term" value="C:endoplasmic reticulum"/>
    <property type="evidence" value="ECO:0007669"/>
    <property type="project" value="TreeGrafter"/>
</dbReference>
<name>A0A7C8VQD4_ORBOL</name>
<reference evidence="9 10" key="1">
    <citation type="submission" date="2020-01" db="EMBL/GenBank/DDBJ databases">
        <authorList>
            <person name="Palmer J.M."/>
        </authorList>
    </citation>
    <scope>NUCLEOTIDE SEQUENCE [LARGE SCALE GENOMIC DNA]</scope>
    <source>
        <strain evidence="9 10">TWF970</strain>
    </source>
</reference>
<keyword evidence="5 6" id="KW-0472">Membrane</keyword>
<feature type="transmembrane region" description="Helical" evidence="8">
    <location>
        <begin position="45"/>
        <end position="67"/>
    </location>
</feature>
<evidence type="ECO:0000256" key="7">
    <source>
        <dbReference type="SAM" id="MobiDB-lite"/>
    </source>
</evidence>
<dbReference type="Proteomes" id="UP000474640">
    <property type="component" value="Unassembled WGS sequence"/>
</dbReference>
<evidence type="ECO:0000256" key="5">
    <source>
        <dbReference type="ARBA" id="ARBA00023136"/>
    </source>
</evidence>
<dbReference type="PANTHER" id="PTHR10926:SF0">
    <property type="entry name" value="CDC50, ISOFORM A"/>
    <property type="match status" value="1"/>
</dbReference>
<evidence type="ECO:0000256" key="4">
    <source>
        <dbReference type="ARBA" id="ARBA00022989"/>
    </source>
</evidence>
<dbReference type="GO" id="GO:0005794">
    <property type="term" value="C:Golgi apparatus"/>
    <property type="evidence" value="ECO:0007669"/>
    <property type="project" value="TreeGrafter"/>
</dbReference>
<accession>A0A7C8VQD4</accession>
<keyword evidence="4 8" id="KW-1133">Transmembrane helix</keyword>
<evidence type="ECO:0000256" key="2">
    <source>
        <dbReference type="ARBA" id="ARBA00009457"/>
    </source>
</evidence>
<dbReference type="EMBL" id="JAABOJ010000002">
    <property type="protein sequence ID" value="KAF3290008.1"/>
    <property type="molecule type" value="Genomic_DNA"/>
</dbReference>
<comment type="similarity">
    <text evidence="2 6">Belongs to the CDC50/LEM3 family.</text>
</comment>
<comment type="caution">
    <text evidence="9">The sequence shown here is derived from an EMBL/GenBank/DDBJ whole genome shotgun (WGS) entry which is preliminary data.</text>
</comment>
<feature type="compositionally biased region" description="Basic and acidic residues" evidence="7">
    <location>
        <begin position="1"/>
        <end position="14"/>
    </location>
</feature>
<evidence type="ECO:0000313" key="9">
    <source>
        <dbReference type="EMBL" id="KAF3290008.1"/>
    </source>
</evidence>
<dbReference type="GO" id="GO:0005886">
    <property type="term" value="C:plasma membrane"/>
    <property type="evidence" value="ECO:0007669"/>
    <property type="project" value="TreeGrafter"/>
</dbReference>
<evidence type="ECO:0000256" key="8">
    <source>
        <dbReference type="SAM" id="Phobius"/>
    </source>
</evidence>
<evidence type="ECO:0000256" key="3">
    <source>
        <dbReference type="ARBA" id="ARBA00022692"/>
    </source>
</evidence>
<evidence type="ECO:0000256" key="6">
    <source>
        <dbReference type="PIRNR" id="PIRNR015840"/>
    </source>
</evidence>
<organism evidence="9 10">
    <name type="scientific">Orbilia oligospora</name>
    <name type="common">Nematode-trapping fungus</name>
    <name type="synonym">Arthrobotrys oligospora</name>
    <dbReference type="NCBI Taxonomy" id="2813651"/>
    <lineage>
        <taxon>Eukaryota</taxon>
        <taxon>Fungi</taxon>
        <taxon>Dikarya</taxon>
        <taxon>Ascomycota</taxon>
        <taxon>Pezizomycotina</taxon>
        <taxon>Orbiliomycetes</taxon>
        <taxon>Orbiliales</taxon>
        <taxon>Orbiliaceae</taxon>
        <taxon>Orbilia</taxon>
    </lineage>
</organism>
<keyword evidence="3 8" id="KW-0812">Transmembrane</keyword>
<dbReference type="AlphaFoldDB" id="A0A7C8VQD4"/>
<feature type="region of interest" description="Disordered" evidence="7">
    <location>
        <begin position="1"/>
        <end position="29"/>
    </location>
</feature>
<dbReference type="Pfam" id="PF03381">
    <property type="entry name" value="CDC50"/>
    <property type="match status" value="1"/>
</dbReference>
<sequence>MSRTSEDEGVDPRDKKKKEKTRRPGNTAFKQQRLKAWQPILTPKTVLPLFFAVGIIFAPIGGLLLWASEQVQELVIDYTECASGIGSNRDFVRIPAEKIQRNFYKPTVETKQDPQWKFVSNVTRIGNRQVNNTVCTLKFQLEADMTAPVLLYYRLTNFYQNHRRYVKSVNEEQLRGNAVGAGTLDTSESCAPLAVDSAGKIIYPCGLMANSVFNDTFGSPVLVQKRGGTGSEEEIYEMTNKGIAWPSDRDRYGVSKYNISQIVPPPNWINKFPNGYNSTNLPDLRDWEELQVWMRTAGLPTFSKLARRNDTKTMQSGVYTLDIKMNFPVTLYGGTKSIVLSTRTVMGGKNPFLGIAYIVVGGLCVLLGVIFTARHLFKPRFVQLSHKLKPRKALTNYLATENLVITHTSAGKTGQLSVLLQDVI</sequence>
<comment type="subcellular location">
    <subcellularLocation>
        <location evidence="1">Membrane</location>
        <topology evidence="1">Multi-pass membrane protein</topology>
    </subcellularLocation>
</comment>
<dbReference type="GO" id="GO:0045332">
    <property type="term" value="P:phospholipid translocation"/>
    <property type="evidence" value="ECO:0007669"/>
    <property type="project" value="UniProtKB-UniRule"/>
</dbReference>
<proteinExistence type="inferred from homology"/>
<feature type="transmembrane region" description="Helical" evidence="8">
    <location>
        <begin position="352"/>
        <end position="377"/>
    </location>
</feature>
<protein>
    <submittedName>
        <fullName evidence="9">Uncharacterized protein</fullName>
    </submittedName>
</protein>
<dbReference type="OrthoDB" id="340608at2759"/>
<dbReference type="PIRSF" id="PIRSF015840">
    <property type="entry name" value="DUF284_TM_euk"/>
    <property type="match status" value="1"/>
</dbReference>
<dbReference type="PANTHER" id="PTHR10926">
    <property type="entry name" value="CELL CYCLE CONTROL PROTEIN 50"/>
    <property type="match status" value="1"/>
</dbReference>
<evidence type="ECO:0000313" key="10">
    <source>
        <dbReference type="Proteomes" id="UP000474640"/>
    </source>
</evidence>
<dbReference type="InterPro" id="IPR005045">
    <property type="entry name" value="CDC50/LEM3_fam"/>
</dbReference>
<evidence type="ECO:0000256" key="1">
    <source>
        <dbReference type="ARBA" id="ARBA00004141"/>
    </source>
</evidence>